<keyword evidence="2" id="KW-1185">Reference proteome</keyword>
<name>A0A917M4J2_9BACL</name>
<dbReference type="EMBL" id="BMHY01000006">
    <property type="protein sequence ID" value="GGG74960.1"/>
    <property type="molecule type" value="Genomic_DNA"/>
</dbReference>
<evidence type="ECO:0000313" key="1">
    <source>
        <dbReference type="EMBL" id="GGG74960.1"/>
    </source>
</evidence>
<reference evidence="1 2" key="1">
    <citation type="journal article" date="2014" name="Int. J. Syst. Evol. Microbiol.">
        <title>Complete genome sequence of Corynebacterium casei LMG S-19264T (=DSM 44701T), isolated from a smear-ripened cheese.</title>
        <authorList>
            <consortium name="US DOE Joint Genome Institute (JGI-PGF)"/>
            <person name="Walter F."/>
            <person name="Albersmeier A."/>
            <person name="Kalinowski J."/>
            <person name="Ruckert C."/>
        </authorList>
    </citation>
    <scope>NUCLEOTIDE SEQUENCE [LARGE SCALE GENOMIC DNA]</scope>
    <source>
        <strain evidence="1 2">CGMCC 1.15286</strain>
    </source>
</reference>
<gene>
    <name evidence="1" type="ORF">GCM10010918_33930</name>
</gene>
<dbReference type="Proteomes" id="UP000600247">
    <property type="component" value="Unassembled WGS sequence"/>
</dbReference>
<proteinExistence type="predicted"/>
<comment type="caution">
    <text evidence="1">The sequence shown here is derived from an EMBL/GenBank/DDBJ whole genome shotgun (WGS) entry which is preliminary data.</text>
</comment>
<accession>A0A917M4J2</accession>
<dbReference type="AlphaFoldDB" id="A0A917M4J2"/>
<organism evidence="1 2">
    <name type="scientific">Paenibacillus radicis</name>
    <name type="common">ex Gao et al. 2016</name>
    <dbReference type="NCBI Taxonomy" id="1737354"/>
    <lineage>
        <taxon>Bacteria</taxon>
        <taxon>Bacillati</taxon>
        <taxon>Bacillota</taxon>
        <taxon>Bacilli</taxon>
        <taxon>Bacillales</taxon>
        <taxon>Paenibacillaceae</taxon>
        <taxon>Paenibacillus</taxon>
    </lineage>
</organism>
<protein>
    <submittedName>
        <fullName evidence="1">Uncharacterized protein</fullName>
    </submittedName>
</protein>
<evidence type="ECO:0000313" key="2">
    <source>
        <dbReference type="Proteomes" id="UP000600247"/>
    </source>
</evidence>
<sequence>MKPIMDWYQKAMEGLSNGTVGIHDAYAAASDAKKAAEIMSTDIGKIKISDDIHEDVKKLLQSVRTNFSTGYFTREKSFKSAMEYLDEQQEDQMQNFKEEHKMSQAFILKGAATLLEAKTKVGIDPAKE</sequence>